<feature type="domain" description="Phosphoribosyltransferase" evidence="2">
    <location>
        <begin position="169"/>
        <end position="263"/>
    </location>
</feature>
<sequence>MPIANEPKDGPTGAGLSAPGGVWSLASRVAAAAAELAWPTRCVLCDAPGELLCETCRSHLPWFSQRWACPNCGAPFGWVSCTECGASRGELWETRACVCALPLEGVGRSLVLSYKDAGERRLAPVLAAAMAVALDEASAWPAADGAARFDASELDAVCFVPATPAAYARRGFDHMEGVSRSLSGMLGLPLADVLARPEARDQRRLGREERLANAASSTRVVGDVTGCSLLLVDDVVTTGASVRACARDLLAHGAESVTACALARTW</sequence>
<protein>
    <recommendedName>
        <fullName evidence="2">Phosphoribosyltransferase domain-containing protein</fullName>
    </recommendedName>
</protein>
<dbReference type="InterPro" id="IPR000836">
    <property type="entry name" value="PRTase_dom"/>
</dbReference>
<dbReference type="EMBL" id="AP019367">
    <property type="protein sequence ID" value="BBH50576.1"/>
    <property type="molecule type" value="Genomic_DNA"/>
</dbReference>
<dbReference type="RefSeq" id="WP_232619836.1">
    <property type="nucleotide sequence ID" value="NZ_AP019367.1"/>
</dbReference>
<name>A0A3G9K2D0_9ACTN</name>
<dbReference type="CDD" id="cd06223">
    <property type="entry name" value="PRTases_typeI"/>
    <property type="match status" value="1"/>
</dbReference>
<evidence type="ECO:0000256" key="1">
    <source>
        <dbReference type="ARBA" id="ARBA00008007"/>
    </source>
</evidence>
<dbReference type="PANTHER" id="PTHR47505">
    <property type="entry name" value="DNA UTILIZATION PROTEIN YHGH"/>
    <property type="match status" value="1"/>
</dbReference>
<dbReference type="InterPro" id="IPR029057">
    <property type="entry name" value="PRTase-like"/>
</dbReference>
<organism evidence="3 4">
    <name type="scientific">Parolsenella catena</name>
    <dbReference type="NCBI Taxonomy" id="2003188"/>
    <lineage>
        <taxon>Bacteria</taxon>
        <taxon>Bacillati</taxon>
        <taxon>Actinomycetota</taxon>
        <taxon>Coriobacteriia</taxon>
        <taxon>Coriobacteriales</taxon>
        <taxon>Atopobiaceae</taxon>
        <taxon>Parolsenella</taxon>
    </lineage>
</organism>
<dbReference type="InterPro" id="IPR051910">
    <property type="entry name" value="ComF/GntX_DNA_util-trans"/>
</dbReference>
<dbReference type="Pfam" id="PF00156">
    <property type="entry name" value="Pribosyltran"/>
    <property type="match status" value="1"/>
</dbReference>
<dbReference type="GeneID" id="88849302"/>
<gene>
    <name evidence="3" type="ORF">Pcatena_11630</name>
</gene>
<proteinExistence type="inferred from homology"/>
<dbReference type="SUPFAM" id="SSF53271">
    <property type="entry name" value="PRTase-like"/>
    <property type="match status" value="1"/>
</dbReference>
<dbReference type="Proteomes" id="UP000273154">
    <property type="component" value="Chromosome"/>
</dbReference>
<dbReference type="AlphaFoldDB" id="A0A3G9K2D0"/>
<comment type="similarity">
    <text evidence="1">Belongs to the ComF/GntX family.</text>
</comment>
<reference evidence="4" key="1">
    <citation type="submission" date="2018-11" db="EMBL/GenBank/DDBJ databases">
        <title>Comparative genomics of Parolsenella catena and Libanicoccus massiliensis: Reclassification of Libanicoccus massiliensis as Parolsenella massiliensis comb. nov.</title>
        <authorList>
            <person name="Sakamoto M."/>
            <person name="Ikeyama N."/>
            <person name="Murakami T."/>
            <person name="Mori H."/>
            <person name="Yuki M."/>
            <person name="Ohkuma M."/>
        </authorList>
    </citation>
    <scope>NUCLEOTIDE SEQUENCE [LARGE SCALE GENOMIC DNA]</scope>
    <source>
        <strain evidence="4">JCM 31932</strain>
    </source>
</reference>
<evidence type="ECO:0000259" key="2">
    <source>
        <dbReference type="Pfam" id="PF00156"/>
    </source>
</evidence>
<dbReference type="KEGG" id="pcat:Pcatena_11630"/>
<evidence type="ECO:0000313" key="3">
    <source>
        <dbReference type="EMBL" id="BBH50576.1"/>
    </source>
</evidence>
<dbReference type="Gene3D" id="3.40.50.2020">
    <property type="match status" value="1"/>
</dbReference>
<dbReference type="PANTHER" id="PTHR47505:SF1">
    <property type="entry name" value="DNA UTILIZATION PROTEIN YHGH"/>
    <property type="match status" value="1"/>
</dbReference>
<accession>A0A3G9K2D0</accession>
<keyword evidence="4" id="KW-1185">Reference proteome</keyword>
<evidence type="ECO:0000313" key="4">
    <source>
        <dbReference type="Proteomes" id="UP000273154"/>
    </source>
</evidence>